<dbReference type="Proteomes" id="UP000292702">
    <property type="component" value="Unassembled WGS sequence"/>
</dbReference>
<keyword evidence="3" id="KW-1185">Reference proteome</keyword>
<reference evidence="2 3" key="1">
    <citation type="submission" date="2018-11" db="EMBL/GenBank/DDBJ databases">
        <title>Genome assembly of Steccherinum ochraceum LE-BIN_3174, the white-rot fungus of the Steccherinaceae family (The Residual Polyporoid clade, Polyporales, Basidiomycota).</title>
        <authorList>
            <person name="Fedorova T.V."/>
            <person name="Glazunova O.A."/>
            <person name="Landesman E.O."/>
            <person name="Moiseenko K.V."/>
            <person name="Psurtseva N.V."/>
            <person name="Savinova O.S."/>
            <person name="Shakhova N.V."/>
            <person name="Tyazhelova T.V."/>
            <person name="Vasina D.V."/>
        </authorList>
    </citation>
    <scope>NUCLEOTIDE SEQUENCE [LARGE SCALE GENOMIC DNA]</scope>
    <source>
        <strain evidence="2 3">LE-BIN_3174</strain>
    </source>
</reference>
<proteinExistence type="predicted"/>
<comment type="caution">
    <text evidence="2">The sequence shown here is derived from an EMBL/GenBank/DDBJ whole genome shotgun (WGS) entry which is preliminary data.</text>
</comment>
<dbReference type="AlphaFoldDB" id="A0A4R0R1A0"/>
<sequence length="255" mass="27388">MSAIISTVAQLIPLTVPETGIYIAFEIRFFLKEDENGGAILKKAIGRYFNAPGWDFDGAENRVGFATISPATLKANTVFGKFPALEGQDLSQYLFMGDIHCFVPIPQLDQGLPHGCAPYLMAGGHVQNTNSSDFTWDIALSDFYCLGDPASGSVTIKSAIPNTKRWSKRDKVMPKSGSPISQHGPVTDMQQCLDGLEIHTLINDLGYIKKTVGAAVSRSGSGSELSTPMKVAPPPKRAAQSQDHSDSGSPAKRSK</sequence>
<gene>
    <name evidence="2" type="ORF">EIP91_009748</name>
</gene>
<feature type="region of interest" description="Disordered" evidence="1">
    <location>
        <begin position="167"/>
        <end position="186"/>
    </location>
</feature>
<name>A0A4R0R1A0_9APHY</name>
<protein>
    <submittedName>
        <fullName evidence="2">Uncharacterized protein</fullName>
    </submittedName>
</protein>
<evidence type="ECO:0000313" key="3">
    <source>
        <dbReference type="Proteomes" id="UP000292702"/>
    </source>
</evidence>
<accession>A0A4R0R1A0</accession>
<organism evidence="2 3">
    <name type="scientific">Steccherinum ochraceum</name>
    <dbReference type="NCBI Taxonomy" id="92696"/>
    <lineage>
        <taxon>Eukaryota</taxon>
        <taxon>Fungi</taxon>
        <taxon>Dikarya</taxon>
        <taxon>Basidiomycota</taxon>
        <taxon>Agaricomycotina</taxon>
        <taxon>Agaricomycetes</taxon>
        <taxon>Polyporales</taxon>
        <taxon>Steccherinaceae</taxon>
        <taxon>Steccherinum</taxon>
    </lineage>
</organism>
<feature type="region of interest" description="Disordered" evidence="1">
    <location>
        <begin position="217"/>
        <end position="255"/>
    </location>
</feature>
<dbReference type="EMBL" id="RWJN01000566">
    <property type="protein sequence ID" value="TCD60631.1"/>
    <property type="molecule type" value="Genomic_DNA"/>
</dbReference>
<evidence type="ECO:0000313" key="2">
    <source>
        <dbReference type="EMBL" id="TCD60631.1"/>
    </source>
</evidence>
<evidence type="ECO:0000256" key="1">
    <source>
        <dbReference type="SAM" id="MobiDB-lite"/>
    </source>
</evidence>